<dbReference type="Proteomes" id="UP000293142">
    <property type="component" value="Unassembled WGS sequence"/>
</dbReference>
<dbReference type="Gene3D" id="1.20.1500.10">
    <property type="entry name" value="YheA/YmcA-like"/>
    <property type="match status" value="1"/>
</dbReference>
<keyword evidence="2" id="KW-1185">Reference proteome</keyword>
<dbReference type="Pfam" id="PF06133">
    <property type="entry name" value="Com_YlbF"/>
    <property type="match status" value="1"/>
</dbReference>
<dbReference type="OrthoDB" id="2157513at2"/>
<gene>
    <name evidence="1" type="ORF">EYB31_15745</name>
</gene>
<accession>A0A4Q9DPZ1</accession>
<sequence>MSAILMQAYSMGDMVNNSAEMADYLYWKSRKESDPQVEPLVRLLNKKKELLEETERFGHFHPNYHEALDDVNAILAQLDMIESVRRFKEAEERLDDMLYTISDMIAKSVSDTIKVPGNKLITGGGCSSGGSCSGKCG</sequence>
<dbReference type="InterPro" id="IPR023378">
    <property type="entry name" value="YheA/YmcA-like_dom_sf"/>
</dbReference>
<dbReference type="AlphaFoldDB" id="A0A4Q9DPZ1"/>
<evidence type="ECO:0000313" key="2">
    <source>
        <dbReference type="Proteomes" id="UP000293142"/>
    </source>
</evidence>
<dbReference type="PANTHER" id="PTHR38448:SF2">
    <property type="entry name" value="REGULATORY PROTEIN YLBF"/>
    <property type="match status" value="1"/>
</dbReference>
<dbReference type="InterPro" id="IPR052767">
    <property type="entry name" value="Bact_com_dev_regulator"/>
</dbReference>
<dbReference type="SUPFAM" id="SSF158622">
    <property type="entry name" value="YheA/YmcA-like"/>
    <property type="match status" value="1"/>
</dbReference>
<proteinExistence type="predicted"/>
<dbReference type="InterPro" id="IPR010368">
    <property type="entry name" value="Com_YlbF"/>
</dbReference>
<dbReference type="PANTHER" id="PTHR38448">
    <property type="entry name" value="REGULATORY PROTEIN YLBF-RELATED"/>
    <property type="match status" value="1"/>
</dbReference>
<organism evidence="1 2">
    <name type="scientific">Paenibacillus thalictri</name>
    <dbReference type="NCBI Taxonomy" id="2527873"/>
    <lineage>
        <taxon>Bacteria</taxon>
        <taxon>Bacillati</taxon>
        <taxon>Bacillota</taxon>
        <taxon>Bacilli</taxon>
        <taxon>Bacillales</taxon>
        <taxon>Paenibacillaceae</taxon>
        <taxon>Paenibacillus</taxon>
    </lineage>
</organism>
<comment type="caution">
    <text evidence="1">The sequence shown here is derived from an EMBL/GenBank/DDBJ whole genome shotgun (WGS) entry which is preliminary data.</text>
</comment>
<name>A0A4Q9DPZ1_9BACL</name>
<protein>
    <submittedName>
        <fullName evidence="1">YlbF family regulator</fullName>
    </submittedName>
</protein>
<dbReference type="EMBL" id="SIRE01000010">
    <property type="protein sequence ID" value="TBL78370.1"/>
    <property type="molecule type" value="Genomic_DNA"/>
</dbReference>
<evidence type="ECO:0000313" key="1">
    <source>
        <dbReference type="EMBL" id="TBL78370.1"/>
    </source>
</evidence>
<reference evidence="1 2" key="1">
    <citation type="submission" date="2019-02" db="EMBL/GenBank/DDBJ databases">
        <title>Paenibacillus sp. nov., isolated from surface-sterilized tissue of Thalictrum simplex L.</title>
        <authorList>
            <person name="Tuo L."/>
        </authorList>
    </citation>
    <scope>NUCLEOTIDE SEQUENCE [LARGE SCALE GENOMIC DNA]</scope>
    <source>
        <strain evidence="1 2">N2SHLJ1</strain>
    </source>
</reference>